<dbReference type="EMBL" id="QGNW01000231">
    <property type="protein sequence ID" value="RVW83162.1"/>
    <property type="molecule type" value="Genomic_DNA"/>
</dbReference>
<organism evidence="1 2">
    <name type="scientific">Vitis vinifera</name>
    <name type="common">Grape</name>
    <dbReference type="NCBI Taxonomy" id="29760"/>
    <lineage>
        <taxon>Eukaryota</taxon>
        <taxon>Viridiplantae</taxon>
        <taxon>Streptophyta</taxon>
        <taxon>Embryophyta</taxon>
        <taxon>Tracheophyta</taxon>
        <taxon>Spermatophyta</taxon>
        <taxon>Magnoliopsida</taxon>
        <taxon>eudicotyledons</taxon>
        <taxon>Gunneridae</taxon>
        <taxon>Pentapetalae</taxon>
        <taxon>rosids</taxon>
        <taxon>Vitales</taxon>
        <taxon>Vitaceae</taxon>
        <taxon>Viteae</taxon>
        <taxon>Vitis</taxon>
    </lineage>
</organism>
<dbReference type="Proteomes" id="UP000288805">
    <property type="component" value="Unassembled WGS sequence"/>
</dbReference>
<protein>
    <recommendedName>
        <fullName evidence="3">DUF4283 domain-containing protein</fullName>
    </recommendedName>
</protein>
<evidence type="ECO:0000313" key="2">
    <source>
        <dbReference type="Proteomes" id="UP000288805"/>
    </source>
</evidence>
<evidence type="ECO:0008006" key="3">
    <source>
        <dbReference type="Google" id="ProtNLM"/>
    </source>
</evidence>
<comment type="caution">
    <text evidence="1">The sequence shown here is derived from an EMBL/GenBank/DDBJ whole genome shotgun (WGS) entry which is preliminary data.</text>
</comment>
<dbReference type="AlphaFoldDB" id="A0A438HFC2"/>
<sequence length="126" mass="14067">MSVVSPGDKCWFGVESKSFEDLIEETKRKVIGKICERGPNFSSYIRFSGVRAWLCWWKGLRPAVLSKMGSFLESLGWSGEVEGKKFSLVFPKGKGFVGGWKILSSKLRSLGVSTTLRRVEEPKATS</sequence>
<gene>
    <name evidence="1" type="ORF">CK203_044962</name>
</gene>
<proteinExistence type="predicted"/>
<evidence type="ECO:0000313" key="1">
    <source>
        <dbReference type="EMBL" id="RVW83162.1"/>
    </source>
</evidence>
<name>A0A438HFC2_VITVI</name>
<reference evidence="1 2" key="1">
    <citation type="journal article" date="2018" name="PLoS Genet.">
        <title>Population sequencing reveals clonal diversity and ancestral inbreeding in the grapevine cultivar Chardonnay.</title>
        <authorList>
            <person name="Roach M.J."/>
            <person name="Johnson D.L."/>
            <person name="Bohlmann J."/>
            <person name="van Vuuren H.J."/>
            <person name="Jones S.J."/>
            <person name="Pretorius I.S."/>
            <person name="Schmidt S.A."/>
            <person name="Borneman A.R."/>
        </authorList>
    </citation>
    <scope>NUCLEOTIDE SEQUENCE [LARGE SCALE GENOMIC DNA]</scope>
    <source>
        <strain evidence="2">cv. Chardonnay</strain>
        <tissue evidence="1">Leaf</tissue>
    </source>
</reference>
<accession>A0A438HFC2</accession>